<dbReference type="InterPro" id="IPR023211">
    <property type="entry name" value="DNA_pol_palm_dom_sf"/>
</dbReference>
<name>A0ABX2PWW8_9RHOB</name>
<gene>
    <name evidence="2" type="ORF">HW561_23330</name>
</gene>
<keyword evidence="1" id="KW-0812">Transmembrane</keyword>
<feature type="transmembrane region" description="Helical" evidence="1">
    <location>
        <begin position="29"/>
        <end position="49"/>
    </location>
</feature>
<dbReference type="EMBL" id="JABXWT010000071">
    <property type="protein sequence ID" value="NVO58705.1"/>
    <property type="molecule type" value="Genomic_DNA"/>
</dbReference>
<keyword evidence="1" id="KW-0472">Membrane</keyword>
<organism evidence="2 3">
    <name type="scientific">Ruegeria haliotis</name>
    <dbReference type="NCBI Taxonomy" id="2747601"/>
    <lineage>
        <taxon>Bacteria</taxon>
        <taxon>Pseudomonadati</taxon>
        <taxon>Pseudomonadota</taxon>
        <taxon>Alphaproteobacteria</taxon>
        <taxon>Rhodobacterales</taxon>
        <taxon>Roseobacteraceae</taxon>
        <taxon>Ruegeria</taxon>
    </lineage>
</organism>
<reference evidence="2 3" key="1">
    <citation type="submission" date="2020-06" db="EMBL/GenBank/DDBJ databases">
        <authorList>
            <person name="Cao W.R."/>
        </authorList>
    </citation>
    <scope>NUCLEOTIDE SEQUENCE [LARGE SCALE GENOMIC DNA]</scope>
    <source>
        <strain evidence="2 3">B1Z28</strain>
    </source>
</reference>
<dbReference type="SUPFAM" id="SSF56672">
    <property type="entry name" value="DNA/RNA polymerases"/>
    <property type="match status" value="1"/>
</dbReference>
<dbReference type="Gene3D" id="3.90.1600.10">
    <property type="entry name" value="Palm domain of DNA polymerase"/>
    <property type="match status" value="1"/>
</dbReference>
<comment type="caution">
    <text evidence="2">The sequence shown here is derived from an EMBL/GenBank/DDBJ whole genome shotgun (WGS) entry which is preliminary data.</text>
</comment>
<evidence type="ECO:0000313" key="3">
    <source>
        <dbReference type="Proteomes" id="UP000630805"/>
    </source>
</evidence>
<dbReference type="Proteomes" id="UP000630805">
    <property type="component" value="Unassembled WGS sequence"/>
</dbReference>
<evidence type="ECO:0000313" key="2">
    <source>
        <dbReference type="EMBL" id="NVO58705.1"/>
    </source>
</evidence>
<sequence>MFKIICENNNLDFLSILKKENKFIEKESFVNDVFIIIFVVIIFYVRIYINNIKLIILNSGGKIYYFDIDSIVINIELLKEYLGNELGKLKLENVIKEGYFIVFKIYLFVIDKNEIVKKVKGVFFESLIINDFKEMYYK</sequence>
<dbReference type="InterPro" id="IPR043502">
    <property type="entry name" value="DNA/RNA_pol_sf"/>
</dbReference>
<accession>A0ABX2PWW8</accession>
<keyword evidence="3" id="KW-1185">Reference proteome</keyword>
<dbReference type="RefSeq" id="WP_176867769.1">
    <property type="nucleotide sequence ID" value="NZ_JABXWT010000071.1"/>
</dbReference>
<evidence type="ECO:0000256" key="1">
    <source>
        <dbReference type="SAM" id="Phobius"/>
    </source>
</evidence>
<protein>
    <submittedName>
        <fullName evidence="2">Uncharacterized protein</fullName>
    </submittedName>
</protein>
<proteinExistence type="predicted"/>
<keyword evidence="1" id="KW-1133">Transmembrane helix</keyword>